<dbReference type="EMBL" id="KL363242">
    <property type="protein sequence ID" value="KFD51191.1"/>
    <property type="molecule type" value="Genomic_DNA"/>
</dbReference>
<protein>
    <submittedName>
        <fullName evidence="1">Uncharacterized protein</fullName>
    </submittedName>
</protein>
<accession>A0A085M1U5</accession>
<dbReference type="Proteomes" id="UP000030764">
    <property type="component" value="Unassembled WGS sequence"/>
</dbReference>
<organism evidence="1 2">
    <name type="scientific">Trichuris suis</name>
    <name type="common">pig whipworm</name>
    <dbReference type="NCBI Taxonomy" id="68888"/>
    <lineage>
        <taxon>Eukaryota</taxon>
        <taxon>Metazoa</taxon>
        <taxon>Ecdysozoa</taxon>
        <taxon>Nematoda</taxon>
        <taxon>Enoplea</taxon>
        <taxon>Dorylaimia</taxon>
        <taxon>Trichinellida</taxon>
        <taxon>Trichuridae</taxon>
        <taxon>Trichuris</taxon>
    </lineage>
</organism>
<gene>
    <name evidence="1" type="ORF">M513_07955</name>
</gene>
<sequence>MQFIGFAGKSYLMCRTLQASPQRITMCFSPCSKVYPGSASKNLRRSKHGWSISLDQSPVLLLQWNSFAAKMLEECIGRNED</sequence>
<dbReference type="AlphaFoldDB" id="A0A085M1U5"/>
<name>A0A085M1U5_9BILA</name>
<evidence type="ECO:0000313" key="1">
    <source>
        <dbReference type="EMBL" id="KFD51191.1"/>
    </source>
</evidence>
<reference evidence="1 2" key="1">
    <citation type="journal article" date="2014" name="Nat. Genet.">
        <title>Genome and transcriptome of the porcine whipworm Trichuris suis.</title>
        <authorList>
            <person name="Jex A.R."/>
            <person name="Nejsum P."/>
            <person name="Schwarz E.M."/>
            <person name="Hu L."/>
            <person name="Young N.D."/>
            <person name="Hall R.S."/>
            <person name="Korhonen P.K."/>
            <person name="Liao S."/>
            <person name="Thamsborg S."/>
            <person name="Xia J."/>
            <person name="Xu P."/>
            <person name="Wang S."/>
            <person name="Scheerlinck J.P."/>
            <person name="Hofmann A."/>
            <person name="Sternberg P.W."/>
            <person name="Wang J."/>
            <person name="Gasser R.B."/>
        </authorList>
    </citation>
    <scope>NUCLEOTIDE SEQUENCE [LARGE SCALE GENOMIC DNA]</scope>
    <source>
        <strain evidence="1">DCEP-RM93M</strain>
    </source>
</reference>
<keyword evidence="2" id="KW-1185">Reference proteome</keyword>
<evidence type="ECO:0000313" key="2">
    <source>
        <dbReference type="Proteomes" id="UP000030764"/>
    </source>
</evidence>
<proteinExistence type="predicted"/>